<sequence>MNLPRISYLTNGPAAPDRSLDAASAPARAMAQVGSALESMGEQGFRIAQQVRVTKEAGDRAAFMSEVEGEAAEFNNSLLAKPDFHQWTQEYRDMEAGWKSRARELGLSNEGLATLGEQLLDFSTRQGIALERNVALRTVQESHVKIGHSLQRHAAAGDADGVARDHQELVATGMPAQRAAEVMAKANASAVVMRLAAGIIQDPVGTIRTLSDPAVQKTLPQGVQALLGDQAHAENRKQTFAEVDKFHDGVKKLVITSAADLQDGFQKLDPQLKEILGESLQQGISAEEQSRRKTPQYQLQTTGEVADLLNTFQVDSPDFGSKYYQITSLLETLHESPAKQQLSWRVDQVRNGQQEIWGNAADEYRDRLKADFEGGVFGTLTTRVTAGDVLGAGLLKDTTKLVAAGFTTEDAAHIANLKNPQHQLESFQALYAHRPGFDESAEFDRKSFRMLAKVKDQRGHFEYPDEVQRNAAREKYGAAQTDFENWLSVHPDATEPDIRTKYYAVKKPGGITEARKLLVEAPDFPDAAAQD</sequence>
<evidence type="ECO:0000313" key="2">
    <source>
        <dbReference type="EMBL" id="QJE99135.1"/>
    </source>
</evidence>
<feature type="region of interest" description="Disordered" evidence="1">
    <location>
        <begin position="1"/>
        <end position="22"/>
    </location>
</feature>
<protein>
    <submittedName>
        <fullName evidence="2">Uncharacterized protein</fullName>
    </submittedName>
</protein>
<dbReference type="EMBL" id="CP051774">
    <property type="protein sequence ID" value="QJE99135.1"/>
    <property type="molecule type" value="Genomic_DNA"/>
</dbReference>
<reference evidence="2 3" key="1">
    <citation type="submission" date="2020-04" db="EMBL/GenBank/DDBJ databases">
        <title>Luteolibacter sp. G-1-1-1 isolated from soil.</title>
        <authorList>
            <person name="Dahal R.H."/>
        </authorList>
    </citation>
    <scope>NUCLEOTIDE SEQUENCE [LARGE SCALE GENOMIC DNA]</scope>
    <source>
        <strain evidence="2 3">G-1-1-1</strain>
    </source>
</reference>
<evidence type="ECO:0000256" key="1">
    <source>
        <dbReference type="SAM" id="MobiDB-lite"/>
    </source>
</evidence>
<accession>A0A858RQV7</accession>
<dbReference type="KEGG" id="luo:HHL09_26260"/>
<dbReference type="RefSeq" id="WP_169457621.1">
    <property type="nucleotide sequence ID" value="NZ_CP051774.1"/>
</dbReference>
<proteinExistence type="predicted"/>
<evidence type="ECO:0000313" key="3">
    <source>
        <dbReference type="Proteomes" id="UP000501812"/>
    </source>
</evidence>
<organism evidence="2 3">
    <name type="scientific">Luteolibacter luteus</name>
    <dbReference type="NCBI Taxonomy" id="2728835"/>
    <lineage>
        <taxon>Bacteria</taxon>
        <taxon>Pseudomonadati</taxon>
        <taxon>Verrucomicrobiota</taxon>
        <taxon>Verrucomicrobiia</taxon>
        <taxon>Verrucomicrobiales</taxon>
        <taxon>Verrucomicrobiaceae</taxon>
        <taxon>Luteolibacter</taxon>
    </lineage>
</organism>
<dbReference type="AlphaFoldDB" id="A0A858RQV7"/>
<gene>
    <name evidence="2" type="ORF">HHL09_26260</name>
</gene>
<keyword evidence="3" id="KW-1185">Reference proteome</keyword>
<name>A0A858RQV7_9BACT</name>
<dbReference type="Proteomes" id="UP000501812">
    <property type="component" value="Chromosome"/>
</dbReference>